<dbReference type="PANTHER" id="PTHR24113">
    <property type="entry name" value="RAN GTPASE-ACTIVATING PROTEIN 1"/>
    <property type="match status" value="1"/>
</dbReference>
<dbReference type="SUPFAM" id="SSF52047">
    <property type="entry name" value="RNI-like"/>
    <property type="match status" value="2"/>
</dbReference>
<dbReference type="GO" id="GO:0006913">
    <property type="term" value="P:nucleocytoplasmic transport"/>
    <property type="evidence" value="ECO:0007669"/>
    <property type="project" value="TreeGrafter"/>
</dbReference>
<accession>A0A0G4F3M7</accession>
<feature type="region of interest" description="Disordered" evidence="4">
    <location>
        <begin position="765"/>
        <end position="807"/>
    </location>
</feature>
<reference evidence="5" key="1">
    <citation type="submission" date="2014-11" db="EMBL/GenBank/DDBJ databases">
        <authorList>
            <person name="Otto D Thomas"/>
            <person name="Naeem Raeece"/>
        </authorList>
    </citation>
    <scope>NUCLEOTIDE SEQUENCE</scope>
</reference>
<keyword evidence="2" id="KW-0433">Leucine-rich repeat</keyword>
<dbReference type="InterPro" id="IPR032675">
    <property type="entry name" value="LRR_dom_sf"/>
</dbReference>
<dbReference type="GO" id="GO:0031267">
    <property type="term" value="F:small GTPase binding"/>
    <property type="evidence" value="ECO:0007669"/>
    <property type="project" value="TreeGrafter"/>
</dbReference>
<dbReference type="InterPro" id="IPR001611">
    <property type="entry name" value="Leu-rich_rpt"/>
</dbReference>
<name>A0A0G4F3M7_9ALVE</name>
<dbReference type="PANTHER" id="PTHR24113:SF12">
    <property type="entry name" value="RAN GTPASE-ACTIVATING PROTEIN 1"/>
    <property type="match status" value="1"/>
</dbReference>
<dbReference type="AlphaFoldDB" id="A0A0G4F3M7"/>
<dbReference type="VEuPathDB" id="CryptoDB:Cvel_14842"/>
<proteinExistence type="predicted"/>
<dbReference type="Pfam" id="PF13516">
    <property type="entry name" value="LRR_6"/>
    <property type="match status" value="1"/>
</dbReference>
<evidence type="ECO:0000256" key="2">
    <source>
        <dbReference type="ARBA" id="ARBA00022614"/>
    </source>
</evidence>
<dbReference type="SMART" id="SM00368">
    <property type="entry name" value="LRR_RI"/>
    <property type="match status" value="6"/>
</dbReference>
<keyword evidence="1" id="KW-0343">GTPase activation</keyword>
<evidence type="ECO:0000256" key="4">
    <source>
        <dbReference type="SAM" id="MobiDB-lite"/>
    </source>
</evidence>
<dbReference type="GO" id="GO:0005096">
    <property type="term" value="F:GTPase activator activity"/>
    <property type="evidence" value="ECO:0007669"/>
    <property type="project" value="UniProtKB-KW"/>
</dbReference>
<keyword evidence="3" id="KW-0677">Repeat</keyword>
<gene>
    <name evidence="5" type="ORF">Cvel_14842</name>
</gene>
<dbReference type="GO" id="GO:0048471">
    <property type="term" value="C:perinuclear region of cytoplasm"/>
    <property type="evidence" value="ECO:0007669"/>
    <property type="project" value="TreeGrafter"/>
</dbReference>
<dbReference type="EMBL" id="CDMZ01000080">
    <property type="protein sequence ID" value="CEM06184.1"/>
    <property type="molecule type" value="Genomic_DNA"/>
</dbReference>
<protein>
    <submittedName>
        <fullName evidence="5">Uncharacterized protein</fullName>
    </submittedName>
</protein>
<dbReference type="PhylomeDB" id="A0A0G4F3M7"/>
<feature type="region of interest" description="Disordered" evidence="4">
    <location>
        <begin position="457"/>
        <end position="479"/>
    </location>
</feature>
<dbReference type="InterPro" id="IPR027038">
    <property type="entry name" value="RanGap"/>
</dbReference>
<sequence>MDDKHSVKATGEEAEKVAVSDLKSWDGIFCKFLKTKTPSAEALSQMASGRDGYAAACLCLYAIKRGKVVGVSCPSLDISKCTLSPRRTFFLLDLLPLSAEELKLGPSAVKEQALPLLRRFLERVQGDGGENGEPAIKHLGFADTTVGPRAAPVIFSALPSSLESLSLQGNELGREEIERLAEAARAGRVSCVRTLNLNETGVDDEGMQILSSAFVEVKPLKIERLLLQGGAFVKGPTLFSLLRGDTLPILKELQLDECQMSPGSLTALAQRVKGGELRSLENLGFEGILETDDDGEDEYQEVVLDFDAALVAFARALDRASVPLLKHLNLRGVWVSGEAADALIAALRSDEAPPLETAELEIHWCTEESSRQLGSGDGLKFIHRLEIDIEGESGLAFLNGVLSGPEKPSWKALALNVSNEGERTVDLAIWTALADALGKGRLSALESFLAQGDNNADEEEGVEGFQLPPSSHESEGQEQRGSEFCKVFRSLNFLILSQLRLPDVGLTDQDLVWLGEGVKEGNYPQLSELHLGGNPEFGRVGMEGLFGGVRESEKGLPHLFVLNLSNCTKAGEGAASLGAALRCGKMSGLARLSLRYAGWDDVGMGVLGEAVRERNLSHVWQFLLGGNAFGREGMDAFFGSVCASEEGWPSLHYMELAEGRAGDGIAALSQSLRLEKMPHISDIELSSCRLTNEGMRVLGEVFGEKATPSLTELDLSGNPFNEEGLTSFLEALQPQSLPNLNRLALRGEWAAPWKKELIMKAKEGGKLSSLDESSIRDDAWEDDEGLEDGEDEDVDADDDEWEDEDDE</sequence>
<organism evidence="5">
    <name type="scientific">Chromera velia CCMP2878</name>
    <dbReference type="NCBI Taxonomy" id="1169474"/>
    <lineage>
        <taxon>Eukaryota</taxon>
        <taxon>Sar</taxon>
        <taxon>Alveolata</taxon>
        <taxon>Colpodellida</taxon>
        <taxon>Chromeraceae</taxon>
        <taxon>Chromera</taxon>
    </lineage>
</organism>
<feature type="compositionally biased region" description="Acidic residues" evidence="4">
    <location>
        <begin position="779"/>
        <end position="807"/>
    </location>
</feature>
<evidence type="ECO:0000256" key="1">
    <source>
        <dbReference type="ARBA" id="ARBA00022468"/>
    </source>
</evidence>
<evidence type="ECO:0000313" key="5">
    <source>
        <dbReference type="EMBL" id="CEM06184.1"/>
    </source>
</evidence>
<dbReference type="GO" id="GO:0005829">
    <property type="term" value="C:cytosol"/>
    <property type="evidence" value="ECO:0007669"/>
    <property type="project" value="TreeGrafter"/>
</dbReference>
<dbReference type="GO" id="GO:0005634">
    <property type="term" value="C:nucleus"/>
    <property type="evidence" value="ECO:0007669"/>
    <property type="project" value="TreeGrafter"/>
</dbReference>
<evidence type="ECO:0000256" key="3">
    <source>
        <dbReference type="ARBA" id="ARBA00022737"/>
    </source>
</evidence>
<dbReference type="Gene3D" id="3.80.10.10">
    <property type="entry name" value="Ribonuclease Inhibitor"/>
    <property type="match status" value="3"/>
</dbReference>